<dbReference type="FunFam" id="1.10.287.130:FF:000002">
    <property type="entry name" value="Two-component osmosensing histidine kinase"/>
    <property type="match status" value="1"/>
</dbReference>
<dbReference type="SMART" id="SM00387">
    <property type="entry name" value="HATPase_c"/>
    <property type="match status" value="1"/>
</dbReference>
<dbReference type="GO" id="GO:0000155">
    <property type="term" value="F:phosphorelay sensor kinase activity"/>
    <property type="evidence" value="ECO:0007669"/>
    <property type="project" value="InterPro"/>
</dbReference>
<dbReference type="STRING" id="745531.A0A0C3S7D2"/>
<dbReference type="Gene3D" id="3.30.565.10">
    <property type="entry name" value="Histidine kinase-like ATPase, C-terminal domain"/>
    <property type="match status" value="1"/>
</dbReference>
<dbReference type="HOGENOM" id="CLU_000445_3_0_1"/>
<dbReference type="GO" id="GO:0005524">
    <property type="term" value="F:ATP binding"/>
    <property type="evidence" value="ECO:0007669"/>
    <property type="project" value="UniProtKB-KW"/>
</dbReference>
<keyword evidence="4" id="KW-0808">Transferase</keyword>
<dbReference type="FunFam" id="3.30.565.10:FF:000010">
    <property type="entry name" value="Sensor histidine kinase RcsC"/>
    <property type="match status" value="1"/>
</dbReference>
<evidence type="ECO:0000313" key="14">
    <source>
        <dbReference type="EMBL" id="KIP04640.1"/>
    </source>
</evidence>
<dbReference type="SUPFAM" id="SSF47384">
    <property type="entry name" value="Homodimeric domain of signal transducing histidine kinase"/>
    <property type="match status" value="1"/>
</dbReference>
<keyword evidence="7" id="KW-0418">Kinase</keyword>
<dbReference type="Pfam" id="PF00512">
    <property type="entry name" value="HisKA"/>
    <property type="match status" value="1"/>
</dbReference>
<dbReference type="CDD" id="cd17546">
    <property type="entry name" value="REC_hyHK_CKI1_RcsC-like"/>
    <property type="match status" value="1"/>
</dbReference>
<feature type="domain" description="Response regulatory" evidence="12">
    <location>
        <begin position="1025"/>
        <end position="1149"/>
    </location>
</feature>
<dbReference type="InterPro" id="IPR005467">
    <property type="entry name" value="His_kinase_dom"/>
</dbReference>
<feature type="domain" description="HAMP" evidence="13">
    <location>
        <begin position="209"/>
        <end position="261"/>
    </location>
</feature>
<dbReference type="Gene3D" id="3.40.50.2300">
    <property type="match status" value="1"/>
</dbReference>
<dbReference type="Pfam" id="PF02518">
    <property type="entry name" value="HATPase_c"/>
    <property type="match status" value="1"/>
</dbReference>
<dbReference type="Pfam" id="PF18947">
    <property type="entry name" value="HAMP_2"/>
    <property type="match status" value="1"/>
</dbReference>
<dbReference type="InterPro" id="IPR003661">
    <property type="entry name" value="HisK_dim/P_dom"/>
</dbReference>
<evidence type="ECO:0000256" key="8">
    <source>
        <dbReference type="ARBA" id="ARBA00022840"/>
    </source>
</evidence>
<dbReference type="Pfam" id="PF00072">
    <property type="entry name" value="Response_reg"/>
    <property type="match status" value="1"/>
</dbReference>
<evidence type="ECO:0000259" key="12">
    <source>
        <dbReference type="PROSITE" id="PS50110"/>
    </source>
</evidence>
<evidence type="ECO:0000259" key="13">
    <source>
        <dbReference type="PROSITE" id="PS50885"/>
    </source>
</evidence>
<dbReference type="PANTHER" id="PTHR45339">
    <property type="entry name" value="HYBRID SIGNAL TRANSDUCTION HISTIDINE KINASE J"/>
    <property type="match status" value="1"/>
</dbReference>
<dbReference type="SUPFAM" id="SSF52172">
    <property type="entry name" value="CheY-like"/>
    <property type="match status" value="1"/>
</dbReference>
<dbReference type="Proteomes" id="UP000053257">
    <property type="component" value="Unassembled WGS sequence"/>
</dbReference>
<dbReference type="PROSITE" id="PS50110">
    <property type="entry name" value="RESPONSE_REGULATORY"/>
    <property type="match status" value="1"/>
</dbReference>
<dbReference type="Gene3D" id="1.20.120.1530">
    <property type="match status" value="4"/>
</dbReference>
<dbReference type="GO" id="GO:0016020">
    <property type="term" value="C:membrane"/>
    <property type="evidence" value="ECO:0007669"/>
    <property type="project" value="InterPro"/>
</dbReference>
<dbReference type="Pfam" id="PF00672">
    <property type="entry name" value="HAMP"/>
    <property type="match status" value="4"/>
</dbReference>
<sequence>MVIPPGPLVAAAVESGMSAVEELRLLKAQVQDVAKVCNAVARGDLSQKITVPVQGPVMVQLKEVINTMVEKLGQFAREVTRVSIEVGTEGKLGGQALVLDVEGTWRELTNVVNNLAGNLTSQVRSIAMVTKAVALGDLSRQIDVDARGEILELKETVNAMVIRLRTLAAEVTRVTMEVGSRGNLGGQVNVPNVEGVWQDLTRNVNRMCSSLTDQVRSIAKVTTAVAKGDLTQKIDIEVEGEMLTLKETVNKMVDQLSGFASEVTRVAQEVGTQGILGGQAVVQGAEGTWDHLTRNVNRMARNLTDQVRSISEVTKAVARGDLSKMVQVDVQGEMLELKTTVNQMVSRLSTLAQEVTRVSLEVGTEGIMGGQAHVPDVEGMWKGLLDNVNLMAMNLTNQVRSIAEVTKAVAGGDLTKRITVDVRGEMLDLKDTVNGMTESLSVFADEVTRVAKEVGTDGKLGGQARVTNVSGTWKDLTDNVNVMAANLTVQVRTIAIATTAVARGDLTQKVTGVSVSGEMLDLVNTINRMIDQLAIFAAEVKKVAREVGTEGKLGGQAEPGNLEGMWQEITYAHSVNTMANNLTTQVRGFAQISAAATDGDFSRFITVEASGEMDSLKTQINQMVFNLRDSIQKNTAAREAAELANRSKSEFLANMSHEIRTPMNGIIGMTELTLDSDLNRSQRESLVLVHSLARSLLLIIDDILDISKIEAGRMTMEQVPYSLRQTVFGILKTLVVRASQNQLDLTYEVDPDISDQLIGDPLRLRQVITNLVGNAIKFTPSKTSSKGHVALGCRLLAMDDENVVIEFCVSDTGIGIAKDKLTMIFDTFCQADGSTTREYGGTGLGLSISKRLVTLMHGNMWVESEVSQGSRFYFTIASQISPMTLDASRDRMQSFAKRNILYVNSRVEDSGVEDNIRAFGLKPMIVRGVAEVSDKTACPHIDTIVVDSLELTERVRDQEHLRYVPLVLLSPEDDPVLNLKWCLDNSVSAQVTTPVKGPDLVSALVAALESNTVTPAVTENNVVYRILIAEDNMVNQKLAVKILEKYGHNVDIVENGQLAVDNFIAASERDEPYDIILMDVSMPFMGGMEATEHIRRYEASRNLPNVPIIALTAHAMIGDRERCLQAGMDDHITKPLRRNDLINAINKLVNARKQQAIINTRRFMDYVDYGRLHE</sequence>
<feature type="domain" description="HAMP" evidence="13">
    <location>
        <begin position="580"/>
        <end position="632"/>
    </location>
</feature>
<evidence type="ECO:0000259" key="11">
    <source>
        <dbReference type="PROSITE" id="PS50109"/>
    </source>
</evidence>
<dbReference type="InterPro" id="IPR001789">
    <property type="entry name" value="Sig_transdc_resp-reg_receiver"/>
</dbReference>
<dbReference type="CDD" id="cd16922">
    <property type="entry name" value="HATPase_EvgS-ArcB-TorS-like"/>
    <property type="match status" value="1"/>
</dbReference>
<feature type="domain" description="HAMP" evidence="13">
    <location>
        <begin position="117"/>
        <end position="169"/>
    </location>
</feature>
<dbReference type="SMART" id="SM00304">
    <property type="entry name" value="HAMP"/>
    <property type="match status" value="7"/>
</dbReference>
<evidence type="ECO:0000256" key="3">
    <source>
        <dbReference type="ARBA" id="ARBA00022553"/>
    </source>
</evidence>
<gene>
    <name evidence="14" type="ORF">PHLGIDRAFT_75614</name>
</gene>
<evidence type="ECO:0000256" key="6">
    <source>
        <dbReference type="ARBA" id="ARBA00022741"/>
    </source>
</evidence>
<dbReference type="FunFam" id="1.20.120.1530:FF:000002">
    <property type="entry name" value="Two-component osmosensing histidine kinase"/>
    <property type="match status" value="2"/>
</dbReference>
<accession>A0A0C3S7D2</accession>
<feature type="modified residue" description="4-aspartylphosphate" evidence="10">
    <location>
        <position position="1079"/>
    </location>
</feature>
<feature type="domain" description="HAMP" evidence="13">
    <location>
        <begin position="393"/>
        <end position="445"/>
    </location>
</feature>
<dbReference type="SMART" id="SM00388">
    <property type="entry name" value="HisKA"/>
    <property type="match status" value="1"/>
</dbReference>
<keyword evidence="6" id="KW-0547">Nucleotide-binding</keyword>
<dbReference type="EC" id="2.7.13.3" evidence="2"/>
<evidence type="ECO:0000313" key="15">
    <source>
        <dbReference type="Proteomes" id="UP000053257"/>
    </source>
</evidence>
<feature type="domain" description="HAMP" evidence="13">
    <location>
        <begin position="24"/>
        <end position="77"/>
    </location>
</feature>
<dbReference type="GO" id="GO:0071474">
    <property type="term" value="P:cellular hyperosmotic response"/>
    <property type="evidence" value="ECO:0007669"/>
    <property type="project" value="TreeGrafter"/>
</dbReference>
<dbReference type="SMART" id="SM00448">
    <property type="entry name" value="REC"/>
    <property type="match status" value="1"/>
</dbReference>
<evidence type="ECO:0000256" key="7">
    <source>
        <dbReference type="ARBA" id="ARBA00022777"/>
    </source>
</evidence>
<dbReference type="AlphaFoldDB" id="A0A0C3S7D2"/>
<dbReference type="PROSITE" id="PS50885">
    <property type="entry name" value="HAMP"/>
    <property type="match status" value="7"/>
</dbReference>
<comment type="catalytic activity">
    <reaction evidence="1">
        <text>ATP + protein L-histidine = ADP + protein N-phospho-L-histidine.</text>
        <dbReference type="EC" id="2.7.13.3"/>
    </reaction>
</comment>
<evidence type="ECO:0000256" key="4">
    <source>
        <dbReference type="ARBA" id="ARBA00022679"/>
    </source>
</evidence>
<feature type="domain" description="HAMP" evidence="13">
    <location>
        <begin position="485"/>
        <end position="538"/>
    </location>
</feature>
<keyword evidence="5" id="KW-0677">Repeat</keyword>
<dbReference type="InterPro" id="IPR004358">
    <property type="entry name" value="Sig_transdc_His_kin-like_C"/>
</dbReference>
<dbReference type="PANTHER" id="PTHR45339:SF1">
    <property type="entry name" value="HYBRID SIGNAL TRANSDUCTION HISTIDINE KINASE J"/>
    <property type="match status" value="1"/>
</dbReference>
<dbReference type="InterPro" id="IPR036097">
    <property type="entry name" value="HisK_dim/P_sf"/>
</dbReference>
<dbReference type="CDD" id="cd06225">
    <property type="entry name" value="HAMP"/>
    <property type="match status" value="5"/>
</dbReference>
<dbReference type="CDD" id="cd00082">
    <property type="entry name" value="HisKA"/>
    <property type="match status" value="1"/>
</dbReference>
<dbReference type="PRINTS" id="PR00344">
    <property type="entry name" value="BCTRLSENSOR"/>
</dbReference>
<evidence type="ECO:0000256" key="1">
    <source>
        <dbReference type="ARBA" id="ARBA00000085"/>
    </source>
</evidence>
<feature type="domain" description="HAMP" evidence="13">
    <location>
        <begin position="301"/>
        <end position="353"/>
    </location>
</feature>
<dbReference type="InterPro" id="IPR003594">
    <property type="entry name" value="HATPase_dom"/>
</dbReference>
<dbReference type="Gene3D" id="1.10.8.500">
    <property type="entry name" value="HAMP domain in histidine kinase"/>
    <property type="match status" value="1"/>
</dbReference>
<proteinExistence type="predicted"/>
<dbReference type="OrthoDB" id="10266508at2759"/>
<dbReference type="Gene3D" id="1.10.287.130">
    <property type="match status" value="1"/>
</dbReference>
<dbReference type="InterPro" id="IPR036890">
    <property type="entry name" value="HATPase_C_sf"/>
</dbReference>
<evidence type="ECO:0000256" key="9">
    <source>
        <dbReference type="ARBA" id="ARBA00023012"/>
    </source>
</evidence>
<dbReference type="InterPro" id="IPR011006">
    <property type="entry name" value="CheY-like_superfamily"/>
</dbReference>
<dbReference type="FunFam" id="1.20.120.1530:FF:000003">
    <property type="entry name" value="Atypical/HisK protein kinase"/>
    <property type="match status" value="1"/>
</dbReference>
<evidence type="ECO:0000256" key="5">
    <source>
        <dbReference type="ARBA" id="ARBA00022737"/>
    </source>
</evidence>
<dbReference type="InterPro" id="IPR003660">
    <property type="entry name" value="HAMP_dom"/>
</dbReference>
<keyword evidence="8" id="KW-0067">ATP-binding</keyword>
<feature type="domain" description="Histidine kinase" evidence="11">
    <location>
        <begin position="654"/>
        <end position="880"/>
    </location>
</feature>
<keyword evidence="3 10" id="KW-0597">Phosphoprotein</keyword>
<keyword evidence="15" id="KW-1185">Reference proteome</keyword>
<protein>
    <recommendedName>
        <fullName evidence="2">histidine kinase</fullName>
        <ecNumber evidence="2">2.7.13.3</ecNumber>
    </recommendedName>
</protein>
<reference evidence="14 15" key="1">
    <citation type="journal article" date="2014" name="PLoS Genet.">
        <title>Analysis of the Phlebiopsis gigantea genome, transcriptome and secretome provides insight into its pioneer colonization strategies of wood.</title>
        <authorList>
            <person name="Hori C."/>
            <person name="Ishida T."/>
            <person name="Igarashi K."/>
            <person name="Samejima M."/>
            <person name="Suzuki H."/>
            <person name="Master E."/>
            <person name="Ferreira P."/>
            <person name="Ruiz-Duenas F.J."/>
            <person name="Held B."/>
            <person name="Canessa P."/>
            <person name="Larrondo L.F."/>
            <person name="Schmoll M."/>
            <person name="Druzhinina I.S."/>
            <person name="Kubicek C.P."/>
            <person name="Gaskell J.A."/>
            <person name="Kersten P."/>
            <person name="St John F."/>
            <person name="Glasner J."/>
            <person name="Sabat G."/>
            <person name="Splinter BonDurant S."/>
            <person name="Syed K."/>
            <person name="Yadav J."/>
            <person name="Mgbeahuruike A.C."/>
            <person name="Kovalchuk A."/>
            <person name="Asiegbu F.O."/>
            <person name="Lackner G."/>
            <person name="Hoffmeister D."/>
            <person name="Rencoret J."/>
            <person name="Gutierrez A."/>
            <person name="Sun H."/>
            <person name="Lindquist E."/>
            <person name="Barry K."/>
            <person name="Riley R."/>
            <person name="Grigoriev I.V."/>
            <person name="Henrissat B."/>
            <person name="Kues U."/>
            <person name="Berka R.M."/>
            <person name="Martinez A.T."/>
            <person name="Covert S.F."/>
            <person name="Blanchette R.A."/>
            <person name="Cullen D."/>
        </authorList>
    </citation>
    <scope>NUCLEOTIDE SEQUENCE [LARGE SCALE GENOMIC DNA]</scope>
    <source>
        <strain evidence="14 15">11061_1 CR5-6</strain>
    </source>
</reference>
<dbReference type="SUPFAM" id="SSF55874">
    <property type="entry name" value="ATPase domain of HSP90 chaperone/DNA topoisomerase II/histidine kinase"/>
    <property type="match status" value="1"/>
</dbReference>
<name>A0A0C3S7D2_PHLG1</name>
<organism evidence="14 15">
    <name type="scientific">Phlebiopsis gigantea (strain 11061_1 CR5-6)</name>
    <name type="common">White-rot fungus</name>
    <name type="synonym">Peniophora gigantea</name>
    <dbReference type="NCBI Taxonomy" id="745531"/>
    <lineage>
        <taxon>Eukaryota</taxon>
        <taxon>Fungi</taxon>
        <taxon>Dikarya</taxon>
        <taxon>Basidiomycota</taxon>
        <taxon>Agaricomycotina</taxon>
        <taxon>Agaricomycetes</taxon>
        <taxon>Polyporales</taxon>
        <taxon>Phanerochaetaceae</taxon>
        <taxon>Phlebiopsis</taxon>
    </lineage>
</organism>
<dbReference type="SUPFAM" id="SSF58104">
    <property type="entry name" value="Methyl-accepting chemotaxis protein (MCP) signaling domain"/>
    <property type="match status" value="3"/>
</dbReference>
<evidence type="ECO:0000256" key="2">
    <source>
        <dbReference type="ARBA" id="ARBA00012438"/>
    </source>
</evidence>
<dbReference type="PROSITE" id="PS50109">
    <property type="entry name" value="HIS_KIN"/>
    <property type="match status" value="1"/>
</dbReference>
<keyword evidence="9" id="KW-0902">Two-component regulatory system</keyword>
<evidence type="ECO:0000256" key="10">
    <source>
        <dbReference type="PROSITE-ProRule" id="PRU00169"/>
    </source>
</evidence>
<dbReference type="EMBL" id="KN840567">
    <property type="protein sequence ID" value="KIP04640.1"/>
    <property type="molecule type" value="Genomic_DNA"/>
</dbReference>